<keyword evidence="2" id="KW-1185">Reference proteome</keyword>
<proteinExistence type="predicted"/>
<organism evidence="1 2">
    <name type="scientific">Candida boidinii</name>
    <name type="common">Yeast</name>
    <dbReference type="NCBI Taxonomy" id="5477"/>
    <lineage>
        <taxon>Eukaryota</taxon>
        <taxon>Fungi</taxon>
        <taxon>Dikarya</taxon>
        <taxon>Ascomycota</taxon>
        <taxon>Saccharomycotina</taxon>
        <taxon>Pichiomycetes</taxon>
        <taxon>Pichiales</taxon>
        <taxon>Pichiaceae</taxon>
        <taxon>Ogataea</taxon>
        <taxon>Ogataea/Candida clade</taxon>
    </lineage>
</organism>
<protein>
    <submittedName>
        <fullName evidence="1">Unnamed protein product</fullName>
    </submittedName>
</protein>
<reference evidence="1" key="1">
    <citation type="submission" date="2023-04" db="EMBL/GenBank/DDBJ databases">
        <title>Candida boidinii NBRC 1967.</title>
        <authorList>
            <person name="Ichikawa N."/>
            <person name="Sato H."/>
            <person name="Tonouchi N."/>
        </authorList>
    </citation>
    <scope>NUCLEOTIDE SEQUENCE</scope>
    <source>
        <strain evidence="1">NBRC 1967</strain>
    </source>
</reference>
<sequence length="524" mass="58634">MGRELVALKKVPAGNIVGIGGLEKSVLKSGSIISPNINGVNLAGVNLTTPPIVRVALEPVNPTQMDRLVKGLELLNQADPCVQTFVQSTGELILATAGELHLERCLKDLKERFAGIEISSSKPDIPYRETIISNNNNEMNPQKTPDVGPRGWVNIKLGKYSIKLSVRPLPEETTKFLNSNHLTISKLVNSQKKLNKKVTESEDEESQEDVEEEIEVELKDEDELDEDDNFGTAAKELSLSEFKSKLDESLKTGNDLKLKENIEWSDKINRIVSFAPKRTGANILFDSESNDLSRFFNDIDNSTNDNTKDKKSLFEFADSLLNGYQLATLRGPLAAEPTEGVAVFIESIGELPEEEVTNVPNISGRMITSFRDAIHQGFLDWSPRIMLAMYSCDIQASAEVLGKVYAVVQKRRGRIISEEMKEGTPFFTIEARIPVVEAFGFSEDIRKKTSGAASPQLVFVGYEMIDLDPFWVPTTEEELEELGEFAERENVARKYMNQIRRKKGMFVDEKVIKNAEKQRTLKKD</sequence>
<dbReference type="Proteomes" id="UP001165101">
    <property type="component" value="Unassembled WGS sequence"/>
</dbReference>
<evidence type="ECO:0000313" key="1">
    <source>
        <dbReference type="EMBL" id="GME93093.1"/>
    </source>
</evidence>
<name>A0ACB5TR69_CANBO</name>
<evidence type="ECO:0000313" key="2">
    <source>
        <dbReference type="Proteomes" id="UP001165101"/>
    </source>
</evidence>
<dbReference type="EMBL" id="BSXV01001512">
    <property type="protein sequence ID" value="GME93093.1"/>
    <property type="molecule type" value="Genomic_DNA"/>
</dbReference>
<accession>A0ACB5TR69</accession>
<gene>
    <name evidence="1" type="ORF">Cboi01_000300500</name>
</gene>
<comment type="caution">
    <text evidence="1">The sequence shown here is derived from an EMBL/GenBank/DDBJ whole genome shotgun (WGS) entry which is preliminary data.</text>
</comment>